<proteinExistence type="predicted"/>
<protein>
    <submittedName>
        <fullName evidence="1">LamB/YcsF family protein</fullName>
    </submittedName>
</protein>
<dbReference type="GO" id="GO:0005975">
    <property type="term" value="P:carbohydrate metabolic process"/>
    <property type="evidence" value="ECO:0007669"/>
    <property type="project" value="InterPro"/>
</dbReference>
<reference evidence="1 2" key="1">
    <citation type="submission" date="2019-11" db="EMBL/GenBank/DDBJ databases">
        <authorList>
            <person name="Criscuolo A."/>
        </authorList>
    </citation>
    <scope>NUCLEOTIDE SEQUENCE [LARGE SCALE GENOMIC DNA]</scope>
    <source>
        <strain evidence="1">CIP111667</strain>
    </source>
</reference>
<comment type="caution">
    <text evidence="1">The sequence shown here is derived from an EMBL/GenBank/DDBJ whole genome shotgun (WGS) entry which is preliminary data.</text>
</comment>
<name>A0A7M4DQI7_9MICO</name>
<dbReference type="AlphaFoldDB" id="A0A7M4DQI7"/>
<accession>A0A7M4DQI7</accession>
<dbReference type="PANTHER" id="PTHR30292">
    <property type="entry name" value="UNCHARACTERIZED PROTEIN YBGL-RELATED"/>
    <property type="match status" value="1"/>
</dbReference>
<organism evidence="1 2">
    <name type="scientific">Occultella aeris</name>
    <dbReference type="NCBI Taxonomy" id="2761496"/>
    <lineage>
        <taxon>Bacteria</taxon>
        <taxon>Bacillati</taxon>
        <taxon>Actinomycetota</taxon>
        <taxon>Actinomycetes</taxon>
        <taxon>Micrococcales</taxon>
        <taxon>Ruaniaceae</taxon>
        <taxon>Occultella</taxon>
    </lineage>
</organism>
<dbReference type="InterPro" id="IPR005501">
    <property type="entry name" value="LamB/YcsF/PxpA-like"/>
</dbReference>
<keyword evidence="2" id="KW-1185">Reference proteome</keyword>
<dbReference type="Gene3D" id="3.20.20.370">
    <property type="entry name" value="Glycoside hydrolase/deacetylase"/>
    <property type="match status" value="1"/>
</dbReference>
<dbReference type="NCBIfam" id="NF003814">
    <property type="entry name" value="PRK05406.1-3"/>
    <property type="match status" value="1"/>
</dbReference>
<dbReference type="CDD" id="cd10787">
    <property type="entry name" value="LamB_YcsF_like"/>
    <property type="match status" value="1"/>
</dbReference>
<dbReference type="PANTHER" id="PTHR30292:SF0">
    <property type="entry name" value="5-OXOPROLINASE SUBUNIT A"/>
    <property type="match status" value="1"/>
</dbReference>
<dbReference type="InterPro" id="IPR011330">
    <property type="entry name" value="Glyco_hydro/deAcase_b/a-brl"/>
</dbReference>
<dbReference type="Proteomes" id="UP000419743">
    <property type="component" value="Unassembled WGS sequence"/>
</dbReference>
<evidence type="ECO:0000313" key="1">
    <source>
        <dbReference type="EMBL" id="VZO39731.1"/>
    </source>
</evidence>
<dbReference type="EMBL" id="CACRYJ010000062">
    <property type="protein sequence ID" value="VZO39731.1"/>
    <property type="molecule type" value="Genomic_DNA"/>
</dbReference>
<gene>
    <name evidence="1" type="ORF">HALOF300_04427</name>
</gene>
<sequence>MLDLNADLGEGVGDDAAMLEVVTSANVACGGHAGDRTTMRTVCEQAAALGVRVGAHVAYPDRENFGRTFTDLAEADLLAHISEQLNELADAAAAAGTRVSYVKPHGALYHAAHAHAAHARAVVTLARGAGLAVVGAPGALVLELAQAAGLPGIPEGFADRAYTPLGSLVPRTEPGAVLHDPRAIAARVAGLIRTGTLTAVDGSQVRLDVRTICVHGDTPDSVAIATRVRAELERAGLAPVPFS</sequence>
<dbReference type="Pfam" id="PF03746">
    <property type="entry name" value="LamB_YcsF"/>
    <property type="match status" value="1"/>
</dbReference>
<dbReference type="RefSeq" id="WP_156743036.1">
    <property type="nucleotide sequence ID" value="NZ_CACRYJ010000062.1"/>
</dbReference>
<evidence type="ECO:0000313" key="2">
    <source>
        <dbReference type="Proteomes" id="UP000419743"/>
    </source>
</evidence>
<dbReference type="SUPFAM" id="SSF88713">
    <property type="entry name" value="Glycoside hydrolase/deacetylase"/>
    <property type="match status" value="1"/>
</dbReference>